<organism evidence="10 11">
    <name type="scientific">Paracandidimonas soli</name>
    <dbReference type="NCBI Taxonomy" id="1917182"/>
    <lineage>
        <taxon>Bacteria</taxon>
        <taxon>Pseudomonadati</taxon>
        <taxon>Pseudomonadota</taxon>
        <taxon>Betaproteobacteria</taxon>
        <taxon>Burkholderiales</taxon>
        <taxon>Alcaligenaceae</taxon>
        <taxon>Paracandidimonas</taxon>
    </lineage>
</organism>
<dbReference type="InterPro" id="IPR001915">
    <property type="entry name" value="Peptidase_M48"/>
</dbReference>
<dbReference type="Proteomes" id="UP000294692">
    <property type="component" value="Unassembled WGS sequence"/>
</dbReference>
<dbReference type="OrthoDB" id="9810445at2"/>
<dbReference type="CDD" id="cd07334">
    <property type="entry name" value="M48C_loiP_like"/>
    <property type="match status" value="1"/>
</dbReference>
<evidence type="ECO:0000256" key="4">
    <source>
        <dbReference type="ARBA" id="ARBA00022833"/>
    </source>
</evidence>
<dbReference type="Pfam" id="PF01435">
    <property type="entry name" value="Peptidase_M48"/>
    <property type="match status" value="1"/>
</dbReference>
<keyword evidence="1 6" id="KW-0645">Protease</keyword>
<name>A0A4R3UID9_9BURK</name>
<dbReference type="Gene3D" id="3.30.2010.10">
    <property type="entry name" value="Metalloproteases ('zincins'), catalytic domain"/>
    <property type="match status" value="1"/>
</dbReference>
<dbReference type="GO" id="GO:0004222">
    <property type="term" value="F:metalloendopeptidase activity"/>
    <property type="evidence" value="ECO:0007669"/>
    <property type="project" value="InterPro"/>
</dbReference>
<feature type="domain" description="Peptidase M48" evidence="9">
    <location>
        <begin position="71"/>
        <end position="246"/>
    </location>
</feature>
<feature type="compositionally biased region" description="Basic and acidic residues" evidence="7">
    <location>
        <begin position="240"/>
        <end position="253"/>
    </location>
</feature>
<comment type="similarity">
    <text evidence="6">Belongs to the peptidase M48 family.</text>
</comment>
<keyword evidence="8" id="KW-0732">Signal</keyword>
<feature type="chain" id="PRO_5020972600" evidence="8">
    <location>
        <begin position="21"/>
        <end position="253"/>
    </location>
</feature>
<keyword evidence="4 6" id="KW-0862">Zinc</keyword>
<accession>A0A4R3UID9</accession>
<keyword evidence="3 6" id="KW-0378">Hydrolase</keyword>
<dbReference type="PANTHER" id="PTHR22726">
    <property type="entry name" value="METALLOENDOPEPTIDASE OMA1"/>
    <property type="match status" value="1"/>
</dbReference>
<evidence type="ECO:0000256" key="7">
    <source>
        <dbReference type="SAM" id="MobiDB-lite"/>
    </source>
</evidence>
<evidence type="ECO:0000256" key="2">
    <source>
        <dbReference type="ARBA" id="ARBA00022723"/>
    </source>
</evidence>
<proteinExistence type="inferred from homology"/>
<feature type="signal peptide" evidence="8">
    <location>
        <begin position="1"/>
        <end position="20"/>
    </location>
</feature>
<comment type="cofactor">
    <cofactor evidence="6">
        <name>Zn(2+)</name>
        <dbReference type="ChEBI" id="CHEBI:29105"/>
    </cofactor>
    <text evidence="6">Binds 1 zinc ion per subunit.</text>
</comment>
<gene>
    <name evidence="10" type="ORF">EV686_1203</name>
</gene>
<evidence type="ECO:0000313" key="10">
    <source>
        <dbReference type="EMBL" id="TCU91285.1"/>
    </source>
</evidence>
<keyword evidence="5 6" id="KW-0482">Metalloprotease</keyword>
<feature type="region of interest" description="Disordered" evidence="7">
    <location>
        <begin position="226"/>
        <end position="253"/>
    </location>
</feature>
<dbReference type="GO" id="GO:0016020">
    <property type="term" value="C:membrane"/>
    <property type="evidence" value="ECO:0007669"/>
    <property type="project" value="TreeGrafter"/>
</dbReference>
<dbReference type="PANTHER" id="PTHR22726:SF8">
    <property type="entry name" value="METALLOPROTEASE YCAL"/>
    <property type="match status" value="1"/>
</dbReference>
<reference evidence="10 11" key="1">
    <citation type="submission" date="2019-03" db="EMBL/GenBank/DDBJ databases">
        <title>Genomic Encyclopedia of Type Strains, Phase IV (KMG-IV): sequencing the most valuable type-strain genomes for metagenomic binning, comparative biology and taxonomic classification.</title>
        <authorList>
            <person name="Goeker M."/>
        </authorList>
    </citation>
    <scope>NUCLEOTIDE SEQUENCE [LARGE SCALE GENOMIC DNA]</scope>
    <source>
        <strain evidence="10 11">DSM 100048</strain>
    </source>
</reference>
<evidence type="ECO:0000256" key="1">
    <source>
        <dbReference type="ARBA" id="ARBA00022670"/>
    </source>
</evidence>
<dbReference type="RefSeq" id="WP_132478429.1">
    <property type="nucleotide sequence ID" value="NZ_JBHRVM010000001.1"/>
</dbReference>
<comment type="caution">
    <text evidence="10">The sequence shown here is derived from an EMBL/GenBank/DDBJ whole genome shotgun (WGS) entry which is preliminary data.</text>
</comment>
<keyword evidence="11" id="KW-1185">Reference proteome</keyword>
<evidence type="ECO:0000256" key="5">
    <source>
        <dbReference type="ARBA" id="ARBA00023049"/>
    </source>
</evidence>
<dbReference type="GO" id="GO:0046872">
    <property type="term" value="F:metal ion binding"/>
    <property type="evidence" value="ECO:0007669"/>
    <property type="project" value="UniProtKB-KW"/>
</dbReference>
<dbReference type="EMBL" id="SMBX01000020">
    <property type="protein sequence ID" value="TCU91285.1"/>
    <property type="molecule type" value="Genomic_DNA"/>
</dbReference>
<dbReference type="GO" id="GO:0051603">
    <property type="term" value="P:proteolysis involved in protein catabolic process"/>
    <property type="evidence" value="ECO:0007669"/>
    <property type="project" value="TreeGrafter"/>
</dbReference>
<evidence type="ECO:0000256" key="8">
    <source>
        <dbReference type="SAM" id="SignalP"/>
    </source>
</evidence>
<dbReference type="PROSITE" id="PS51257">
    <property type="entry name" value="PROKAR_LIPOPROTEIN"/>
    <property type="match status" value="1"/>
</dbReference>
<evidence type="ECO:0000313" key="11">
    <source>
        <dbReference type="Proteomes" id="UP000294692"/>
    </source>
</evidence>
<dbReference type="InterPro" id="IPR051156">
    <property type="entry name" value="Mito/Outer_Membr_Metalloprot"/>
</dbReference>
<dbReference type="AlphaFoldDB" id="A0A4R3UID9"/>
<evidence type="ECO:0000259" key="9">
    <source>
        <dbReference type="Pfam" id="PF01435"/>
    </source>
</evidence>
<evidence type="ECO:0000256" key="6">
    <source>
        <dbReference type="RuleBase" id="RU003983"/>
    </source>
</evidence>
<evidence type="ECO:0000256" key="3">
    <source>
        <dbReference type="ARBA" id="ARBA00022801"/>
    </source>
</evidence>
<keyword evidence="2" id="KW-0479">Metal-binding</keyword>
<sequence length="253" mass="27080">MYLKKLALTLAAAGVMMVGCTETTGVNSLLSMGGKAMQAVNLSDAEVINLSNQSCAEMDKTNKVAAAGNKYNQRLQRLVKPLAKDLNGQKPNFKVYVTPELNAWAMANGCIRVYTGLMDKMNDDELRGIIGHEMGHVELGHSKKAMQTAYAISIARDVASATGNSVVTALNQSQLGDLTESLLNAQFSQSQETAADDYAFDLLSQKKLKTSGLVTAFQKLAELDGGEGSIMSSHPGSNARAERMQAKIDATKK</sequence>
<protein>
    <submittedName>
        <fullName evidence="10">Putative metalloprotease</fullName>
    </submittedName>
</protein>